<dbReference type="InterPro" id="IPR036866">
    <property type="entry name" value="RibonucZ/Hydroxyglut_hydro"/>
</dbReference>
<evidence type="ECO:0000259" key="1">
    <source>
        <dbReference type="SMART" id="SM00849"/>
    </source>
</evidence>
<keyword evidence="2" id="KW-0378">Hydrolase</keyword>
<dbReference type="Gene3D" id="3.60.15.10">
    <property type="entry name" value="Ribonuclease Z/Hydroxyacylglutathione hydrolase-like"/>
    <property type="match status" value="1"/>
</dbReference>
<name>A0A1U7JD70_9HYPH</name>
<dbReference type="AlphaFoldDB" id="A0A1U7JD70"/>
<dbReference type="Proteomes" id="UP000185783">
    <property type="component" value="Unassembled WGS sequence"/>
</dbReference>
<comment type="caution">
    <text evidence="2">The sequence shown here is derived from an EMBL/GenBank/DDBJ whole genome shotgun (WGS) entry which is preliminary data.</text>
</comment>
<proteinExistence type="predicted"/>
<organism evidence="2 3">
    <name type="scientific">Pseudovibrio exalbescens</name>
    <dbReference type="NCBI Taxonomy" id="197461"/>
    <lineage>
        <taxon>Bacteria</taxon>
        <taxon>Pseudomonadati</taxon>
        <taxon>Pseudomonadota</taxon>
        <taxon>Alphaproteobacteria</taxon>
        <taxon>Hyphomicrobiales</taxon>
        <taxon>Stappiaceae</taxon>
        <taxon>Pseudovibrio</taxon>
    </lineage>
</organism>
<reference evidence="2 3" key="1">
    <citation type="submission" date="2016-03" db="EMBL/GenBank/DDBJ databases">
        <title>Genome sequence of Nesiotobacter sp. nov., a moderately halophilic alphaproteobacterium isolated from the Yellow Sea, China.</title>
        <authorList>
            <person name="Zhang G."/>
            <person name="Zhang R."/>
        </authorList>
    </citation>
    <scope>NUCLEOTIDE SEQUENCE [LARGE SCALE GENOMIC DNA]</scope>
    <source>
        <strain evidence="2 3">WB1-6</strain>
    </source>
</reference>
<dbReference type="STRING" id="197461.A3843_18215"/>
<sequence length="303" mass="33160">MAQLRFNRDFDPRYGSAVTVAPKIQRITCQNPSPLTFHGTNTFLIGEEEVAVLDPGPEDNRHLATIMDAIGDRKVSAILISHTHIDHSPLSRRLQAETQAPIYGCAPHSRAEAFRDMPENPMEASADHAYEPDQELLDSDQLEIDGLLIEVVATPGHTINHLSFALPEQGLLFPADHVMAWSTSVVAPPDGSMGHYMASIDRLLERAEGHYFPAHGGELRDAHRYLEGLKAHRQSRETAVIGRLRAGDTHIPQMVANIYADVDKKLHGAAALNVLAHLEDLSSRGVVATSGPVSLEASYRLTA</sequence>
<accession>A0A1U7JD70</accession>
<dbReference type="SMART" id="SM00849">
    <property type="entry name" value="Lactamase_B"/>
    <property type="match status" value="1"/>
</dbReference>
<evidence type="ECO:0000313" key="3">
    <source>
        <dbReference type="Proteomes" id="UP000185783"/>
    </source>
</evidence>
<dbReference type="Gene3D" id="1.10.10.10">
    <property type="entry name" value="Winged helix-like DNA-binding domain superfamily/Winged helix DNA-binding domain"/>
    <property type="match status" value="1"/>
</dbReference>
<evidence type="ECO:0000313" key="2">
    <source>
        <dbReference type="EMBL" id="OKL42591.1"/>
    </source>
</evidence>
<protein>
    <submittedName>
        <fullName evidence="2">MBL fold metallo-hydrolase</fullName>
    </submittedName>
</protein>
<dbReference type="SUPFAM" id="SSF56281">
    <property type="entry name" value="Metallo-hydrolase/oxidoreductase"/>
    <property type="match status" value="1"/>
</dbReference>
<feature type="domain" description="Metallo-beta-lactamase" evidence="1">
    <location>
        <begin position="39"/>
        <end position="215"/>
    </location>
</feature>
<dbReference type="CDD" id="cd16278">
    <property type="entry name" value="metallo-hydrolase-like_MBL-fold"/>
    <property type="match status" value="1"/>
</dbReference>
<dbReference type="InterPro" id="IPR001279">
    <property type="entry name" value="Metallo-B-lactamas"/>
</dbReference>
<dbReference type="EMBL" id="LVVZ01000041">
    <property type="protein sequence ID" value="OKL42591.1"/>
    <property type="molecule type" value="Genomic_DNA"/>
</dbReference>
<dbReference type="RefSeq" id="WP_028482625.1">
    <property type="nucleotide sequence ID" value="NZ_LVVZ01000041.1"/>
</dbReference>
<dbReference type="OrthoDB" id="9788263at2"/>
<dbReference type="Pfam" id="PF17778">
    <property type="entry name" value="WHD_BLACT"/>
    <property type="match status" value="1"/>
</dbReference>
<dbReference type="Pfam" id="PF00753">
    <property type="entry name" value="Lactamase_B"/>
    <property type="match status" value="1"/>
</dbReference>
<dbReference type="InterPro" id="IPR050662">
    <property type="entry name" value="Sec-metab_biosynth-thioest"/>
</dbReference>
<dbReference type="InterPro" id="IPR041516">
    <property type="entry name" value="LACTB2_WH"/>
</dbReference>
<dbReference type="PANTHER" id="PTHR23131">
    <property type="entry name" value="ENDORIBONUCLEASE LACTB2"/>
    <property type="match status" value="1"/>
</dbReference>
<keyword evidence="3" id="KW-1185">Reference proteome</keyword>
<gene>
    <name evidence="2" type="ORF">A3843_18215</name>
</gene>
<dbReference type="InterPro" id="IPR036388">
    <property type="entry name" value="WH-like_DNA-bd_sf"/>
</dbReference>
<dbReference type="GO" id="GO:0016787">
    <property type="term" value="F:hydrolase activity"/>
    <property type="evidence" value="ECO:0007669"/>
    <property type="project" value="UniProtKB-KW"/>
</dbReference>
<dbReference type="PANTHER" id="PTHR23131:SF0">
    <property type="entry name" value="ENDORIBONUCLEASE LACTB2"/>
    <property type="match status" value="1"/>
</dbReference>